<proteinExistence type="predicted"/>
<keyword evidence="2" id="KW-1185">Reference proteome</keyword>
<reference evidence="1" key="1">
    <citation type="submission" date="2018-05" db="EMBL/GenBank/DDBJ databases">
        <title>Draft genome of Mucuna pruriens seed.</title>
        <authorList>
            <person name="Nnadi N.E."/>
            <person name="Vos R."/>
            <person name="Hasami M.H."/>
            <person name="Devisetty U.K."/>
            <person name="Aguiy J.C."/>
        </authorList>
    </citation>
    <scope>NUCLEOTIDE SEQUENCE [LARGE SCALE GENOMIC DNA]</scope>
    <source>
        <strain evidence="1">JCA_2017</strain>
    </source>
</reference>
<organism evidence="1 2">
    <name type="scientific">Mucuna pruriens</name>
    <name type="common">Velvet bean</name>
    <name type="synonym">Dolichos pruriens</name>
    <dbReference type="NCBI Taxonomy" id="157652"/>
    <lineage>
        <taxon>Eukaryota</taxon>
        <taxon>Viridiplantae</taxon>
        <taxon>Streptophyta</taxon>
        <taxon>Embryophyta</taxon>
        <taxon>Tracheophyta</taxon>
        <taxon>Spermatophyta</taxon>
        <taxon>Magnoliopsida</taxon>
        <taxon>eudicotyledons</taxon>
        <taxon>Gunneridae</taxon>
        <taxon>Pentapetalae</taxon>
        <taxon>rosids</taxon>
        <taxon>fabids</taxon>
        <taxon>Fabales</taxon>
        <taxon>Fabaceae</taxon>
        <taxon>Papilionoideae</taxon>
        <taxon>50 kb inversion clade</taxon>
        <taxon>NPAAA clade</taxon>
        <taxon>indigoferoid/millettioid clade</taxon>
        <taxon>Phaseoleae</taxon>
        <taxon>Mucuna</taxon>
    </lineage>
</organism>
<evidence type="ECO:0000313" key="2">
    <source>
        <dbReference type="Proteomes" id="UP000257109"/>
    </source>
</evidence>
<accession>A0A371G245</accession>
<dbReference type="Proteomes" id="UP000257109">
    <property type="component" value="Unassembled WGS sequence"/>
</dbReference>
<sequence length="76" mass="8863">MCHGLKFCFYTRSSNHILLLSPPSLAFQFSYFFEEIKYILSLGDKDTLFYFSFPNSFISNCVPNFSYRVNFSISSS</sequence>
<protein>
    <submittedName>
        <fullName evidence="1">Uncharacterized protein</fullName>
    </submittedName>
</protein>
<evidence type="ECO:0000313" key="1">
    <source>
        <dbReference type="EMBL" id="RDX84620.1"/>
    </source>
</evidence>
<feature type="non-terminal residue" evidence="1">
    <location>
        <position position="76"/>
    </location>
</feature>
<dbReference type="EMBL" id="QJKJ01006992">
    <property type="protein sequence ID" value="RDX84620.1"/>
    <property type="molecule type" value="Genomic_DNA"/>
</dbReference>
<dbReference type="AlphaFoldDB" id="A0A371G245"/>
<name>A0A371G245_MUCPR</name>
<comment type="caution">
    <text evidence="1">The sequence shown here is derived from an EMBL/GenBank/DDBJ whole genome shotgun (WGS) entry which is preliminary data.</text>
</comment>
<gene>
    <name evidence="1" type="ORF">CR513_34305</name>
</gene>